<reference evidence="5 6" key="1">
    <citation type="submission" date="2019-10" db="EMBL/GenBank/DDBJ databases">
        <title>A novel species.</title>
        <authorList>
            <person name="Gao J."/>
        </authorList>
    </citation>
    <scope>NUCLEOTIDE SEQUENCE [LARGE SCALE GENOMIC DNA]</scope>
    <source>
        <strain evidence="5 6">QMT-28</strain>
    </source>
</reference>
<dbReference type="PANTHER" id="PTHR33204">
    <property type="entry name" value="TRANSCRIPTIONAL REGULATOR, MARR FAMILY"/>
    <property type="match status" value="1"/>
</dbReference>
<keyword evidence="6" id="KW-1185">Reference proteome</keyword>
<evidence type="ECO:0000256" key="1">
    <source>
        <dbReference type="ARBA" id="ARBA00023015"/>
    </source>
</evidence>
<evidence type="ECO:0000256" key="3">
    <source>
        <dbReference type="ARBA" id="ARBA00023163"/>
    </source>
</evidence>
<dbReference type="PANTHER" id="PTHR33204:SF18">
    <property type="entry name" value="TRANSCRIPTIONAL REGULATORY PROTEIN"/>
    <property type="match status" value="1"/>
</dbReference>
<keyword evidence="2" id="KW-0238">DNA-binding</keyword>
<protein>
    <submittedName>
        <fullName evidence="5">Transcriptional regulator</fullName>
    </submittedName>
</protein>
<organism evidence="5 6">
    <name type="scientific">Streptomyces fagopyri</name>
    <dbReference type="NCBI Taxonomy" id="2662397"/>
    <lineage>
        <taxon>Bacteria</taxon>
        <taxon>Bacillati</taxon>
        <taxon>Actinomycetota</taxon>
        <taxon>Actinomycetes</taxon>
        <taxon>Kitasatosporales</taxon>
        <taxon>Streptomycetaceae</taxon>
        <taxon>Streptomyces</taxon>
    </lineage>
</organism>
<evidence type="ECO:0000313" key="5">
    <source>
        <dbReference type="EMBL" id="QFZ71995.1"/>
    </source>
</evidence>
<proteinExistence type="predicted"/>
<dbReference type="InterPro" id="IPR036388">
    <property type="entry name" value="WH-like_DNA-bd_sf"/>
</dbReference>
<evidence type="ECO:0000313" key="6">
    <source>
        <dbReference type="Proteomes" id="UP000326179"/>
    </source>
</evidence>
<dbReference type="InterPro" id="IPR011991">
    <property type="entry name" value="ArsR-like_HTH"/>
</dbReference>
<dbReference type="InterPro" id="IPR036390">
    <property type="entry name" value="WH_DNA-bd_sf"/>
</dbReference>
<dbReference type="EMBL" id="CP045643">
    <property type="protein sequence ID" value="QFZ71995.1"/>
    <property type="molecule type" value="Genomic_DNA"/>
</dbReference>
<accession>A0A5Q0L4P0</accession>
<dbReference type="KEGG" id="sfy:GFH48_00750"/>
<keyword evidence="1" id="KW-0805">Transcription regulation</keyword>
<dbReference type="AlphaFoldDB" id="A0A5Q0L4P0"/>
<evidence type="ECO:0000256" key="2">
    <source>
        <dbReference type="ARBA" id="ARBA00023125"/>
    </source>
</evidence>
<dbReference type="PROSITE" id="PS51118">
    <property type="entry name" value="HTH_HXLR"/>
    <property type="match status" value="1"/>
</dbReference>
<gene>
    <name evidence="5" type="ORF">GFH48_00750</name>
</gene>
<name>A0A5Q0L4P0_9ACTN</name>
<dbReference type="Proteomes" id="UP000326179">
    <property type="component" value="Chromosome"/>
</dbReference>
<dbReference type="InterPro" id="IPR002577">
    <property type="entry name" value="HTH_HxlR"/>
</dbReference>
<keyword evidence="3" id="KW-0804">Transcription</keyword>
<dbReference type="GO" id="GO:0003677">
    <property type="term" value="F:DNA binding"/>
    <property type="evidence" value="ECO:0007669"/>
    <property type="project" value="UniProtKB-KW"/>
</dbReference>
<evidence type="ECO:0000259" key="4">
    <source>
        <dbReference type="PROSITE" id="PS51118"/>
    </source>
</evidence>
<dbReference type="RefSeq" id="WP_153286363.1">
    <property type="nucleotide sequence ID" value="NZ_CP045643.1"/>
</dbReference>
<sequence length="152" mass="16862">MPDFPVVPGRPCAVAATLELVGDRWSLLIAREIMFGNRRFSQIARNTGAPRDRLAARLKSLVAEGILEKREYQATRFEYHLTESGRELLPLLVSLLAWGDRWAVAEPPMILEHHGHRVRPTTVCGDCGEPIDSGGLHWTPNTPGWSMAGPEA</sequence>
<dbReference type="SUPFAM" id="SSF46785">
    <property type="entry name" value="Winged helix' DNA-binding domain"/>
    <property type="match status" value="1"/>
</dbReference>
<dbReference type="CDD" id="cd00090">
    <property type="entry name" value="HTH_ARSR"/>
    <property type="match status" value="1"/>
</dbReference>
<dbReference type="Gene3D" id="1.10.10.10">
    <property type="entry name" value="Winged helix-like DNA-binding domain superfamily/Winged helix DNA-binding domain"/>
    <property type="match status" value="1"/>
</dbReference>
<dbReference type="Pfam" id="PF01638">
    <property type="entry name" value="HxlR"/>
    <property type="match status" value="1"/>
</dbReference>
<feature type="domain" description="HTH hxlR-type" evidence="4">
    <location>
        <begin position="12"/>
        <end position="107"/>
    </location>
</feature>